<dbReference type="Proteomes" id="UP000285173">
    <property type="component" value="Unassembled WGS sequence"/>
</dbReference>
<evidence type="ECO:0000256" key="1">
    <source>
        <dbReference type="ARBA" id="ARBA00022676"/>
    </source>
</evidence>
<gene>
    <name evidence="4" type="ORF">DW986_11295</name>
</gene>
<evidence type="ECO:0000313" key="5">
    <source>
        <dbReference type="Proteomes" id="UP000285173"/>
    </source>
</evidence>
<dbReference type="AlphaFoldDB" id="A0A413NEP8"/>
<dbReference type="SUPFAM" id="SSF53448">
    <property type="entry name" value="Nucleotide-diphospho-sugar transferases"/>
    <property type="match status" value="1"/>
</dbReference>
<evidence type="ECO:0000256" key="2">
    <source>
        <dbReference type="ARBA" id="ARBA00022679"/>
    </source>
</evidence>
<dbReference type="EMBL" id="QSEF01000015">
    <property type="protein sequence ID" value="RGZ46978.1"/>
    <property type="molecule type" value="Genomic_DNA"/>
</dbReference>
<sequence>MKVSIIVPCYKVEKFLRTCIESVLQQSYNKWELILVNDGSPDHSGKICDEYARIDNRIKVVHKKNGGLSSARNAGLDIMTGEYVTFLDGDDFWHKNYLQYLMTLLKKDCADIVQCSFVRGIDSVFPKIDIQLKNKSFDNHSVFIKQAANIVLWGKIYKATFFDDIRMPIGLIHEDDWVTWKLYYKASKIVITNNPLYYYTKNPNSIMGKNKKKPDMSYFDAYDERINYFKEEGEKELEDVSRIQFCKSLFLLYSNVMLTAGEKKQVKFLFDENWRKIRSSHIVSDKLKILFFCFNILPLISSKLAGKIRRKEDPFDVM</sequence>
<proteinExistence type="predicted"/>
<feature type="domain" description="Glycosyltransferase 2-like" evidence="3">
    <location>
        <begin position="4"/>
        <end position="130"/>
    </location>
</feature>
<comment type="caution">
    <text evidence="4">The sequence shown here is derived from an EMBL/GenBank/DDBJ whole genome shotgun (WGS) entry which is preliminary data.</text>
</comment>
<dbReference type="Pfam" id="PF00535">
    <property type="entry name" value="Glycos_transf_2"/>
    <property type="match status" value="1"/>
</dbReference>
<reference evidence="4 5" key="1">
    <citation type="submission" date="2018-08" db="EMBL/GenBank/DDBJ databases">
        <title>A genome reference for cultivated species of the human gut microbiota.</title>
        <authorList>
            <person name="Zou Y."/>
            <person name="Xue W."/>
            <person name="Luo G."/>
        </authorList>
    </citation>
    <scope>NUCLEOTIDE SEQUENCE [LARGE SCALE GENOMIC DNA]</scope>
    <source>
        <strain evidence="4 5">AM50-15</strain>
    </source>
</reference>
<dbReference type="InterPro" id="IPR029044">
    <property type="entry name" value="Nucleotide-diphossugar_trans"/>
</dbReference>
<dbReference type="CDD" id="cd00761">
    <property type="entry name" value="Glyco_tranf_GTA_type"/>
    <property type="match status" value="1"/>
</dbReference>
<dbReference type="PANTHER" id="PTHR22916">
    <property type="entry name" value="GLYCOSYLTRANSFERASE"/>
    <property type="match status" value="1"/>
</dbReference>
<evidence type="ECO:0000259" key="3">
    <source>
        <dbReference type="Pfam" id="PF00535"/>
    </source>
</evidence>
<keyword evidence="2 4" id="KW-0808">Transferase</keyword>
<dbReference type="InterPro" id="IPR001173">
    <property type="entry name" value="Glyco_trans_2-like"/>
</dbReference>
<organism evidence="4 5">
    <name type="scientific">Parabacteroides merdae</name>
    <dbReference type="NCBI Taxonomy" id="46503"/>
    <lineage>
        <taxon>Bacteria</taxon>
        <taxon>Pseudomonadati</taxon>
        <taxon>Bacteroidota</taxon>
        <taxon>Bacteroidia</taxon>
        <taxon>Bacteroidales</taxon>
        <taxon>Tannerellaceae</taxon>
        <taxon>Parabacteroides</taxon>
    </lineage>
</organism>
<dbReference type="Gene3D" id="3.90.550.10">
    <property type="entry name" value="Spore Coat Polysaccharide Biosynthesis Protein SpsA, Chain A"/>
    <property type="match status" value="1"/>
</dbReference>
<protein>
    <submittedName>
        <fullName evidence="4">Glycosyltransferase family 2 protein</fullName>
    </submittedName>
</protein>
<keyword evidence="1" id="KW-0328">Glycosyltransferase</keyword>
<evidence type="ECO:0000313" key="4">
    <source>
        <dbReference type="EMBL" id="RGZ46978.1"/>
    </source>
</evidence>
<accession>A0A413NEP8</accession>
<name>A0A413NEP8_9BACT</name>
<dbReference type="PANTHER" id="PTHR22916:SF51">
    <property type="entry name" value="GLYCOSYLTRANSFERASE EPSH-RELATED"/>
    <property type="match status" value="1"/>
</dbReference>
<dbReference type="GO" id="GO:0016758">
    <property type="term" value="F:hexosyltransferase activity"/>
    <property type="evidence" value="ECO:0007669"/>
    <property type="project" value="UniProtKB-ARBA"/>
</dbReference>